<keyword evidence="6" id="KW-1015">Disulfide bond</keyword>
<evidence type="ECO:0000256" key="6">
    <source>
        <dbReference type="ARBA" id="ARBA00023157"/>
    </source>
</evidence>
<keyword evidence="3" id="KW-0964">Secreted</keyword>
<feature type="region of interest" description="Disordered" evidence="7">
    <location>
        <begin position="22"/>
        <end position="80"/>
    </location>
</feature>
<dbReference type="PROSITE" id="PS51257">
    <property type="entry name" value="PROKAR_LIPOPROTEIN"/>
    <property type="match status" value="1"/>
</dbReference>
<evidence type="ECO:0000259" key="9">
    <source>
        <dbReference type="Pfam" id="PF00720"/>
    </source>
</evidence>
<evidence type="ECO:0000313" key="10">
    <source>
        <dbReference type="EMBL" id="NHC16311.1"/>
    </source>
</evidence>
<evidence type="ECO:0000256" key="8">
    <source>
        <dbReference type="SAM" id="SignalP"/>
    </source>
</evidence>
<feature type="compositionally biased region" description="Low complexity" evidence="7">
    <location>
        <begin position="48"/>
        <end position="78"/>
    </location>
</feature>
<feature type="signal peptide" evidence="8">
    <location>
        <begin position="1"/>
        <end position="21"/>
    </location>
</feature>
<dbReference type="PROSITE" id="PS00999">
    <property type="entry name" value="SSI"/>
    <property type="match status" value="1"/>
</dbReference>
<dbReference type="Proteomes" id="UP000800981">
    <property type="component" value="Unassembled WGS sequence"/>
</dbReference>
<feature type="domain" description="Subtilisin inhibitor" evidence="9">
    <location>
        <begin position="91"/>
        <end position="152"/>
    </location>
</feature>
<keyword evidence="11" id="KW-1185">Reference proteome</keyword>
<reference evidence="10 11" key="1">
    <citation type="submission" date="2020-03" db="EMBL/GenBank/DDBJ databases">
        <title>Two novel Motilibacter sp.</title>
        <authorList>
            <person name="Liu S."/>
        </authorList>
    </citation>
    <scope>NUCLEOTIDE SEQUENCE [LARGE SCALE GENOMIC DNA]</scope>
    <source>
        <strain evidence="10 11">E257</strain>
    </source>
</reference>
<accession>A0ABX0H1U2</accession>
<evidence type="ECO:0000256" key="3">
    <source>
        <dbReference type="ARBA" id="ARBA00022525"/>
    </source>
</evidence>
<dbReference type="InterPro" id="IPR006311">
    <property type="entry name" value="TAT_signal"/>
</dbReference>
<dbReference type="Gene3D" id="3.30.350.10">
    <property type="entry name" value="Subtilisin inhibitor-like"/>
    <property type="match status" value="1"/>
</dbReference>
<sequence>MRTRPALLAGALTLAAALALAGCGDEDGGTPGSAAPATSGSGEPGLSPAPSTTPSATPGATASTAPGGASSPAPAGPTRLQVQVDLATSMEYDWRLTCDPPGGDHPRPADACAALAAYGLDEVPAAGQACTEQFGGPETARVRGTLAGEPVDLRLDRTDGCHIAQWSQLRPLLQPTT</sequence>
<protein>
    <recommendedName>
        <fullName evidence="9">Subtilisin inhibitor domain-containing protein</fullName>
    </recommendedName>
</protein>
<feature type="chain" id="PRO_5045224342" description="Subtilisin inhibitor domain-containing protein" evidence="8">
    <location>
        <begin position="22"/>
        <end position="177"/>
    </location>
</feature>
<evidence type="ECO:0000256" key="7">
    <source>
        <dbReference type="SAM" id="MobiDB-lite"/>
    </source>
</evidence>
<dbReference type="SUPFAM" id="SSF55399">
    <property type="entry name" value="Subtilisin inhibitor"/>
    <property type="match status" value="1"/>
</dbReference>
<proteinExistence type="inferred from homology"/>
<comment type="subcellular location">
    <subcellularLocation>
        <location evidence="1">Secreted</location>
    </subcellularLocation>
</comment>
<name>A0ABX0H1U2_9ACTN</name>
<evidence type="ECO:0000256" key="5">
    <source>
        <dbReference type="ARBA" id="ARBA00022900"/>
    </source>
</evidence>
<dbReference type="InterPro" id="IPR036819">
    <property type="entry name" value="Subtilisin_inhibitor-like_sf"/>
</dbReference>
<comment type="caution">
    <text evidence="10">The sequence shown here is derived from an EMBL/GenBank/DDBJ whole genome shotgun (WGS) entry which is preliminary data.</text>
</comment>
<gene>
    <name evidence="10" type="ORF">G9H71_21225</name>
</gene>
<dbReference type="RefSeq" id="WP_166284762.1">
    <property type="nucleotide sequence ID" value="NZ_JAANNP010000129.1"/>
</dbReference>
<dbReference type="EMBL" id="JAANNP010000129">
    <property type="protein sequence ID" value="NHC16311.1"/>
    <property type="molecule type" value="Genomic_DNA"/>
</dbReference>
<dbReference type="InterPro" id="IPR023549">
    <property type="entry name" value="Subtilisin_inhibitor"/>
</dbReference>
<comment type="similarity">
    <text evidence="2">Belongs to the protease inhibitor I16 (SSI) family.</text>
</comment>
<evidence type="ECO:0000256" key="4">
    <source>
        <dbReference type="ARBA" id="ARBA00022690"/>
    </source>
</evidence>
<evidence type="ECO:0000313" key="11">
    <source>
        <dbReference type="Proteomes" id="UP000800981"/>
    </source>
</evidence>
<organism evidence="10 11">
    <name type="scientific">Motilibacter deserti</name>
    <dbReference type="NCBI Taxonomy" id="2714956"/>
    <lineage>
        <taxon>Bacteria</taxon>
        <taxon>Bacillati</taxon>
        <taxon>Actinomycetota</taxon>
        <taxon>Actinomycetes</taxon>
        <taxon>Motilibacterales</taxon>
        <taxon>Motilibacteraceae</taxon>
        <taxon>Motilibacter</taxon>
    </lineage>
</organism>
<evidence type="ECO:0000256" key="1">
    <source>
        <dbReference type="ARBA" id="ARBA00004613"/>
    </source>
</evidence>
<keyword evidence="4" id="KW-0646">Protease inhibitor</keyword>
<dbReference type="PROSITE" id="PS51318">
    <property type="entry name" value="TAT"/>
    <property type="match status" value="1"/>
</dbReference>
<evidence type="ECO:0000256" key="2">
    <source>
        <dbReference type="ARBA" id="ARBA00010472"/>
    </source>
</evidence>
<dbReference type="Pfam" id="PF00720">
    <property type="entry name" value="SSI"/>
    <property type="match status" value="1"/>
</dbReference>
<keyword evidence="5" id="KW-0722">Serine protease inhibitor</keyword>
<dbReference type="InterPro" id="IPR020054">
    <property type="entry name" value="Prot_inh_SSI_I16_CS"/>
</dbReference>
<keyword evidence="8" id="KW-0732">Signal</keyword>